<evidence type="ECO:0000313" key="2">
    <source>
        <dbReference type="Proteomes" id="UP000030152"/>
    </source>
</evidence>
<dbReference type="Pfam" id="PF20459">
    <property type="entry name" value="DUF6712"/>
    <property type="match status" value="1"/>
</dbReference>
<name>A0A0A2LZD8_9FLAO</name>
<dbReference type="AlphaFoldDB" id="A0A0A2LZD8"/>
<reference evidence="1 2" key="1">
    <citation type="submission" date="2013-09" db="EMBL/GenBank/DDBJ databases">
        <authorList>
            <person name="Zeng Z."/>
            <person name="Chen C."/>
        </authorList>
    </citation>
    <scope>NUCLEOTIDE SEQUENCE [LARGE SCALE GENOMIC DNA]</scope>
    <source>
        <strain evidence="1 2">WB 3.3-2</strain>
    </source>
</reference>
<dbReference type="STRING" id="1121895.GCA_000378485_02795"/>
<organism evidence="1 2">
    <name type="scientific">Flavobacterium rivuli WB 3.3-2 = DSM 21788</name>
    <dbReference type="NCBI Taxonomy" id="1121895"/>
    <lineage>
        <taxon>Bacteria</taxon>
        <taxon>Pseudomonadati</taxon>
        <taxon>Bacteroidota</taxon>
        <taxon>Flavobacteriia</taxon>
        <taxon>Flavobacteriales</taxon>
        <taxon>Flavobacteriaceae</taxon>
        <taxon>Flavobacterium</taxon>
    </lineage>
</organism>
<accession>A0A0A2LZD8</accession>
<dbReference type="eggNOG" id="ENOG5030Q34">
    <property type="taxonomic scope" value="Bacteria"/>
</dbReference>
<gene>
    <name evidence="1" type="ORF">Q765_14925</name>
</gene>
<dbReference type="RefSeq" id="WP_035642705.1">
    <property type="nucleotide sequence ID" value="NZ_JRLX01000017.1"/>
</dbReference>
<proteinExistence type="predicted"/>
<dbReference type="Proteomes" id="UP000030152">
    <property type="component" value="Unassembled WGS sequence"/>
</dbReference>
<dbReference type="EMBL" id="JRLX01000017">
    <property type="protein sequence ID" value="KGO85712.1"/>
    <property type="molecule type" value="Genomic_DNA"/>
</dbReference>
<dbReference type="InterPro" id="IPR046558">
    <property type="entry name" value="DUF6712"/>
</dbReference>
<evidence type="ECO:0000313" key="1">
    <source>
        <dbReference type="EMBL" id="KGO85712.1"/>
    </source>
</evidence>
<keyword evidence="2" id="KW-1185">Reference proteome</keyword>
<sequence>MQPLITRSDIARYKQISKTPYDDKLHEQILDAQLLDLQPLIGESFFNKILSAPEDYSELLEGCVYEHDGISYTNYGLSMVLTYFAYARYMMFSGVIDTPFSVVEKLSDNSRPVEASAKKTLYTLNREAAVQVWENVKNYLMRTVHPDFKTCKTKQGGFRFKKIG</sequence>
<comment type="caution">
    <text evidence="1">The sequence shown here is derived from an EMBL/GenBank/DDBJ whole genome shotgun (WGS) entry which is preliminary data.</text>
</comment>
<protein>
    <submittedName>
        <fullName evidence="1">Uncharacterized protein</fullName>
    </submittedName>
</protein>
<dbReference type="OrthoDB" id="1353229at2"/>